<gene>
    <name evidence="1" type="ORF">AVEN_158889_1</name>
</gene>
<protein>
    <submittedName>
        <fullName evidence="1">Uncharacterized protein</fullName>
    </submittedName>
</protein>
<comment type="caution">
    <text evidence="1">The sequence shown here is derived from an EMBL/GenBank/DDBJ whole genome shotgun (WGS) entry which is preliminary data.</text>
</comment>
<dbReference type="EMBL" id="BGPR01000062">
    <property type="protein sequence ID" value="GBL88753.1"/>
    <property type="molecule type" value="Genomic_DNA"/>
</dbReference>
<dbReference type="OrthoDB" id="8063408at2759"/>
<dbReference type="AlphaFoldDB" id="A0A4Y2B9M5"/>
<evidence type="ECO:0000313" key="1">
    <source>
        <dbReference type="EMBL" id="GBL88753.1"/>
    </source>
</evidence>
<accession>A0A4Y2B9M5</accession>
<organism evidence="1 2">
    <name type="scientific">Araneus ventricosus</name>
    <name type="common">Orbweaver spider</name>
    <name type="synonym">Epeira ventricosa</name>
    <dbReference type="NCBI Taxonomy" id="182803"/>
    <lineage>
        <taxon>Eukaryota</taxon>
        <taxon>Metazoa</taxon>
        <taxon>Ecdysozoa</taxon>
        <taxon>Arthropoda</taxon>
        <taxon>Chelicerata</taxon>
        <taxon>Arachnida</taxon>
        <taxon>Araneae</taxon>
        <taxon>Araneomorphae</taxon>
        <taxon>Entelegynae</taxon>
        <taxon>Araneoidea</taxon>
        <taxon>Araneidae</taxon>
        <taxon>Araneus</taxon>
    </lineage>
</organism>
<dbReference type="PANTHER" id="PTHR46114:SF1">
    <property type="entry name" value="ZAD DOMAIN-CONTAINING PROTEIN"/>
    <property type="match status" value="1"/>
</dbReference>
<sequence length="87" mass="10308">MKILLTKIQYGKYCDMSLKIHFLNSQLDFFPKNLRSVSKEQGERFQQDISTMEKRCQEQWSEGMLADYCRTLKKDVSDAKHQKKPTS</sequence>
<proteinExistence type="predicted"/>
<dbReference type="PANTHER" id="PTHR46114">
    <property type="entry name" value="APPLE DOMAIN-CONTAINING PROTEIN"/>
    <property type="match status" value="1"/>
</dbReference>
<evidence type="ECO:0000313" key="2">
    <source>
        <dbReference type="Proteomes" id="UP000499080"/>
    </source>
</evidence>
<reference evidence="1 2" key="1">
    <citation type="journal article" date="2019" name="Sci. Rep.">
        <title>Orb-weaving spider Araneus ventricosus genome elucidates the spidroin gene catalogue.</title>
        <authorList>
            <person name="Kono N."/>
            <person name="Nakamura H."/>
            <person name="Ohtoshi R."/>
            <person name="Moran D.A.P."/>
            <person name="Shinohara A."/>
            <person name="Yoshida Y."/>
            <person name="Fujiwara M."/>
            <person name="Mori M."/>
            <person name="Tomita M."/>
            <person name="Arakawa K."/>
        </authorList>
    </citation>
    <scope>NUCLEOTIDE SEQUENCE [LARGE SCALE GENOMIC DNA]</scope>
</reference>
<name>A0A4Y2B9M5_ARAVE</name>
<dbReference type="Proteomes" id="UP000499080">
    <property type="component" value="Unassembled WGS sequence"/>
</dbReference>
<keyword evidence="2" id="KW-1185">Reference proteome</keyword>